<dbReference type="InterPro" id="IPR019674">
    <property type="entry name" value="Lipoprotein_LpqN/LpqT-like"/>
</dbReference>
<dbReference type="AlphaFoldDB" id="D1BG27"/>
<evidence type="ECO:0008006" key="6">
    <source>
        <dbReference type="Google" id="ProtNLM"/>
    </source>
</evidence>
<feature type="chain" id="PRO_5038849341" description="Lipoprotein LpqN" evidence="3">
    <location>
        <begin position="22"/>
        <end position="239"/>
    </location>
</feature>
<feature type="compositionally biased region" description="Low complexity" evidence="2">
    <location>
        <begin position="33"/>
        <end position="46"/>
    </location>
</feature>
<evidence type="ECO:0000256" key="3">
    <source>
        <dbReference type="SAM" id="SignalP"/>
    </source>
</evidence>
<proteinExistence type="predicted"/>
<evidence type="ECO:0000313" key="4">
    <source>
        <dbReference type="EMBL" id="ACZ21538.1"/>
    </source>
</evidence>
<dbReference type="Proteomes" id="UP000000322">
    <property type="component" value="Chromosome"/>
</dbReference>
<keyword evidence="5" id="KW-1185">Reference proteome</keyword>
<evidence type="ECO:0000313" key="5">
    <source>
        <dbReference type="Proteomes" id="UP000000322"/>
    </source>
</evidence>
<organism evidence="4 5">
    <name type="scientific">Sanguibacter keddieii (strain ATCC 51767 / DSM 10542 / NCFB 3025 / ST-74)</name>
    <dbReference type="NCBI Taxonomy" id="446469"/>
    <lineage>
        <taxon>Bacteria</taxon>
        <taxon>Bacillati</taxon>
        <taxon>Actinomycetota</taxon>
        <taxon>Actinomycetes</taxon>
        <taxon>Micrococcales</taxon>
        <taxon>Sanguibacteraceae</taxon>
        <taxon>Sanguibacter</taxon>
    </lineage>
</organism>
<dbReference type="KEGG" id="ske:Sked_16030"/>
<dbReference type="EMBL" id="CP001819">
    <property type="protein sequence ID" value="ACZ21538.1"/>
    <property type="molecule type" value="Genomic_DNA"/>
</dbReference>
<dbReference type="RefSeq" id="WP_012866607.1">
    <property type="nucleotide sequence ID" value="NC_013521.1"/>
</dbReference>
<reference evidence="4 5" key="1">
    <citation type="journal article" date="2009" name="Stand. Genomic Sci.">
        <title>Complete genome sequence of Sanguibacter keddieii type strain (ST-74).</title>
        <authorList>
            <person name="Ivanova N."/>
            <person name="Sikorski J."/>
            <person name="Sims D."/>
            <person name="Brettin T."/>
            <person name="Detter J.C."/>
            <person name="Han C."/>
            <person name="Lapidus A."/>
            <person name="Copeland A."/>
            <person name="Glavina Del Rio T."/>
            <person name="Nolan M."/>
            <person name="Chen F."/>
            <person name="Lucas S."/>
            <person name="Tice H."/>
            <person name="Cheng J.F."/>
            <person name="Bruce D."/>
            <person name="Goodwin L."/>
            <person name="Pitluck S."/>
            <person name="Pati A."/>
            <person name="Mavromatis K."/>
            <person name="Chen A."/>
            <person name="Palaniappan K."/>
            <person name="D'haeseleer P."/>
            <person name="Chain P."/>
            <person name="Bristow J."/>
            <person name="Eisen J.A."/>
            <person name="Markowitz V."/>
            <person name="Hugenholtz P."/>
            <person name="Goker M."/>
            <person name="Pukall R."/>
            <person name="Klenk H.P."/>
            <person name="Kyrpides N.C."/>
        </authorList>
    </citation>
    <scope>NUCLEOTIDE SEQUENCE [LARGE SCALE GENOMIC DNA]</scope>
    <source>
        <strain evidence="5">ATCC 51767 / DSM 10542 / NCFB 3025 / ST-74</strain>
    </source>
</reference>
<dbReference type="STRING" id="446469.Sked_16030"/>
<gene>
    <name evidence="4" type="ordered locus">Sked_16030</name>
</gene>
<feature type="region of interest" description="Disordered" evidence="2">
    <location>
        <begin position="21"/>
        <end position="88"/>
    </location>
</feature>
<evidence type="ECO:0000256" key="2">
    <source>
        <dbReference type="SAM" id="MobiDB-lite"/>
    </source>
</evidence>
<feature type="compositionally biased region" description="Acidic residues" evidence="2">
    <location>
        <begin position="47"/>
        <end position="75"/>
    </location>
</feature>
<sequence>MRTPLLVRSTALLAVAGLGLAGCSGGETEKVTSEVTSTASAEPTTDPTDDTTDEPTSEPSEEPTDDSTATDDADDTSGSTSVDGTQVVDLTGTGTELTLEIPEGWQPSDAAADVPSIVLVAVDPEPYEAFASNVVVTVEPLPSGLTAEDVFATHDAAGLGYESEIPEGTDGTTDGYPSHVVSGLLEGPSGEQLAQSSTVVIVEGDDGTGVVLALALTTHADDTEGRDALSAILEGATID</sequence>
<feature type="compositionally biased region" description="Low complexity" evidence="2">
    <location>
        <begin position="76"/>
        <end position="88"/>
    </location>
</feature>
<name>D1BG27_SANKS</name>
<feature type="signal peptide" evidence="3">
    <location>
        <begin position="1"/>
        <end position="21"/>
    </location>
</feature>
<evidence type="ECO:0000256" key="1">
    <source>
        <dbReference type="ARBA" id="ARBA00022729"/>
    </source>
</evidence>
<dbReference type="Pfam" id="PF10738">
    <property type="entry name" value="Lpp-LpqN"/>
    <property type="match status" value="1"/>
</dbReference>
<keyword evidence="1 3" id="KW-0732">Signal</keyword>
<dbReference type="HOGENOM" id="CLU_1160421_0_0_11"/>
<protein>
    <recommendedName>
        <fullName evidence="6">Lipoprotein LpqN</fullName>
    </recommendedName>
</protein>
<dbReference type="PROSITE" id="PS51257">
    <property type="entry name" value="PROKAR_LIPOPROTEIN"/>
    <property type="match status" value="1"/>
</dbReference>
<dbReference type="Gene3D" id="3.40.1000.10">
    <property type="entry name" value="Mog1/PsbP, alpha/beta/alpha sandwich"/>
    <property type="match status" value="1"/>
</dbReference>
<accession>D1BG27</accession>